<evidence type="ECO:0000313" key="1">
    <source>
        <dbReference type="EMBL" id="MBX69064.1"/>
    </source>
</evidence>
<accession>A0A2P2QQA4</accession>
<name>A0A2P2QQA4_RHIMU</name>
<protein>
    <submittedName>
        <fullName evidence="1">Uncharacterized protein</fullName>
    </submittedName>
</protein>
<organism evidence="1">
    <name type="scientific">Rhizophora mucronata</name>
    <name type="common">Asiatic mangrove</name>
    <dbReference type="NCBI Taxonomy" id="61149"/>
    <lineage>
        <taxon>Eukaryota</taxon>
        <taxon>Viridiplantae</taxon>
        <taxon>Streptophyta</taxon>
        <taxon>Embryophyta</taxon>
        <taxon>Tracheophyta</taxon>
        <taxon>Spermatophyta</taxon>
        <taxon>Magnoliopsida</taxon>
        <taxon>eudicotyledons</taxon>
        <taxon>Gunneridae</taxon>
        <taxon>Pentapetalae</taxon>
        <taxon>rosids</taxon>
        <taxon>fabids</taxon>
        <taxon>Malpighiales</taxon>
        <taxon>Rhizophoraceae</taxon>
        <taxon>Rhizophora</taxon>
    </lineage>
</organism>
<dbReference type="EMBL" id="GGEC01088580">
    <property type="protein sequence ID" value="MBX69064.1"/>
    <property type="molecule type" value="Transcribed_RNA"/>
</dbReference>
<reference evidence="1" key="1">
    <citation type="submission" date="2018-02" db="EMBL/GenBank/DDBJ databases">
        <title>Rhizophora mucronata_Transcriptome.</title>
        <authorList>
            <person name="Meera S.P."/>
            <person name="Sreeshan A."/>
            <person name="Augustine A."/>
        </authorList>
    </citation>
    <scope>NUCLEOTIDE SEQUENCE</scope>
    <source>
        <tissue evidence="1">Leaf</tissue>
    </source>
</reference>
<sequence>MLIMILCFVLQQSFVAGVYYWMQSSSYQV</sequence>
<proteinExistence type="predicted"/>
<dbReference type="AlphaFoldDB" id="A0A2P2QQA4"/>